<name>A0A0X8H0L7_9FIRM</name>
<dbReference type="KEGG" id="erl:AOC36_07565"/>
<gene>
    <name evidence="2" type="ORF">AOC36_07565</name>
</gene>
<dbReference type="InterPro" id="IPR020042">
    <property type="entry name" value="DUF4311"/>
</dbReference>
<dbReference type="Pfam" id="PF14188">
    <property type="entry name" value="DUF4311"/>
    <property type="match status" value="1"/>
</dbReference>
<dbReference type="Proteomes" id="UP000063781">
    <property type="component" value="Chromosome"/>
</dbReference>
<evidence type="ECO:0000313" key="3">
    <source>
        <dbReference type="Proteomes" id="UP000063781"/>
    </source>
</evidence>
<keyword evidence="1" id="KW-1133">Transmembrane helix</keyword>
<sequence length="240" mass="25144">MIEFEIIIKAIIVGALSGGAIAAGAARMFRAPEIQGMGAFRTLGEMNACNGDSVSHFSFGLGFFITSAASAIGTGALTQDILHRVIPNWTAAVINLNKKKDYTKTISSNLIVGAIIGASVFVFLTTASGLVPKNIAEVAGNILAPASTNMINIVMPLIFLWAALDAGQTVGAYALVLAGVMQMISGNSLPGIIFGILAGTLAQEKGTKDKSFRLMLAVIVIMICMIAYFRGFHKTILGLF</sequence>
<dbReference type="AlphaFoldDB" id="A0A0X8H0L7"/>
<feature type="transmembrane region" description="Helical" evidence="1">
    <location>
        <begin position="171"/>
        <end position="199"/>
    </location>
</feature>
<feature type="transmembrane region" description="Helical" evidence="1">
    <location>
        <begin position="142"/>
        <end position="164"/>
    </location>
</feature>
<proteinExistence type="predicted"/>
<feature type="transmembrane region" description="Helical" evidence="1">
    <location>
        <begin position="6"/>
        <end position="26"/>
    </location>
</feature>
<keyword evidence="1" id="KW-0812">Transmembrane</keyword>
<protein>
    <submittedName>
        <fullName evidence="2">Uncharacterized protein</fullName>
    </submittedName>
</protein>
<dbReference type="RefSeq" id="WP_067633017.1">
    <property type="nucleotide sequence ID" value="NZ_CP013213.1"/>
</dbReference>
<evidence type="ECO:0000313" key="2">
    <source>
        <dbReference type="EMBL" id="AMC93846.1"/>
    </source>
</evidence>
<dbReference type="OrthoDB" id="3196492at2"/>
<dbReference type="EMBL" id="CP013213">
    <property type="protein sequence ID" value="AMC93846.1"/>
    <property type="molecule type" value="Genomic_DNA"/>
</dbReference>
<accession>A0A0X8H0L7</accession>
<keyword evidence="1" id="KW-0472">Membrane</keyword>
<feature type="transmembrane region" description="Helical" evidence="1">
    <location>
        <begin position="108"/>
        <end position="130"/>
    </location>
</feature>
<reference evidence="2 3" key="1">
    <citation type="submission" date="2015-10" db="EMBL/GenBank/DDBJ databases">
        <title>Erysipelothrix larvae sp. LV19 isolated from the larval gut of the rhinoceros beetle, Trypoxylus dichotomus.</title>
        <authorList>
            <person name="Lim S."/>
            <person name="Kim B.-C."/>
        </authorList>
    </citation>
    <scope>NUCLEOTIDE SEQUENCE [LARGE SCALE GENOMIC DNA]</scope>
    <source>
        <strain evidence="2 3">LV19</strain>
    </source>
</reference>
<evidence type="ECO:0000256" key="1">
    <source>
        <dbReference type="SAM" id="Phobius"/>
    </source>
</evidence>
<organism evidence="2 3">
    <name type="scientific">Erysipelothrix larvae</name>
    <dbReference type="NCBI Taxonomy" id="1514105"/>
    <lineage>
        <taxon>Bacteria</taxon>
        <taxon>Bacillati</taxon>
        <taxon>Bacillota</taxon>
        <taxon>Erysipelotrichia</taxon>
        <taxon>Erysipelotrichales</taxon>
        <taxon>Erysipelotrichaceae</taxon>
        <taxon>Erysipelothrix</taxon>
    </lineage>
</organism>
<feature type="transmembrane region" description="Helical" evidence="1">
    <location>
        <begin position="211"/>
        <end position="229"/>
    </location>
</feature>
<dbReference type="STRING" id="1514105.AOC36_07565"/>
<keyword evidence="3" id="KW-1185">Reference proteome</keyword>